<dbReference type="KEGG" id="tgr:Tgr7_0402"/>
<accession>B8GUY9</accession>
<protein>
    <submittedName>
        <fullName evidence="1">Uncharacterized protein</fullName>
    </submittedName>
</protein>
<evidence type="ECO:0000313" key="1">
    <source>
        <dbReference type="EMBL" id="ACL71500.1"/>
    </source>
</evidence>
<keyword evidence="2" id="KW-1185">Reference proteome</keyword>
<organism evidence="1 2">
    <name type="scientific">Thioalkalivibrio sulfidiphilus (strain HL-EbGR7)</name>
    <dbReference type="NCBI Taxonomy" id="396588"/>
    <lineage>
        <taxon>Bacteria</taxon>
        <taxon>Pseudomonadati</taxon>
        <taxon>Pseudomonadota</taxon>
        <taxon>Gammaproteobacteria</taxon>
        <taxon>Chromatiales</taxon>
        <taxon>Ectothiorhodospiraceae</taxon>
        <taxon>Thioalkalivibrio</taxon>
    </lineage>
</organism>
<dbReference type="EMBL" id="CP001339">
    <property type="protein sequence ID" value="ACL71500.1"/>
    <property type="molecule type" value="Genomic_DNA"/>
</dbReference>
<dbReference type="AlphaFoldDB" id="B8GUY9"/>
<evidence type="ECO:0000313" key="2">
    <source>
        <dbReference type="Proteomes" id="UP000002383"/>
    </source>
</evidence>
<gene>
    <name evidence="1" type="ordered locus">Tgr7_0402</name>
</gene>
<name>B8GUY9_THISH</name>
<dbReference type="STRING" id="396588.Tgr7_0402"/>
<dbReference type="Proteomes" id="UP000002383">
    <property type="component" value="Chromosome"/>
</dbReference>
<dbReference type="HOGENOM" id="CLU_2557239_0_0_6"/>
<proteinExistence type="predicted"/>
<reference evidence="1 2" key="1">
    <citation type="journal article" date="2011" name="Stand. Genomic Sci.">
        <title>Complete genome sequence of 'Thioalkalivibrio sulfidophilus' HL-EbGr7.</title>
        <authorList>
            <person name="Muyzer G."/>
            <person name="Sorokin D.Y."/>
            <person name="Mavromatis K."/>
            <person name="Lapidus A."/>
            <person name="Clum A."/>
            <person name="Ivanova N."/>
            <person name="Pati A."/>
            <person name="d'Haeseleer P."/>
            <person name="Woyke T."/>
            <person name="Kyrpides N.C."/>
        </authorList>
    </citation>
    <scope>NUCLEOTIDE SEQUENCE [LARGE SCALE GENOMIC DNA]</scope>
    <source>
        <strain evidence="1 2">HL-EbGR7</strain>
    </source>
</reference>
<dbReference type="RefSeq" id="WP_012636989.1">
    <property type="nucleotide sequence ID" value="NC_011901.1"/>
</dbReference>
<sequence length="82" mass="9106">MDIENIDEAEQLIEKLRTVQAAKESINAATGEDGGSYETFALVEKDTHIEIELPGLKAEVMEAIGSVLNEQYDKITARLREI</sequence>